<dbReference type="InterPro" id="IPR013762">
    <property type="entry name" value="Integrase-like_cat_sf"/>
</dbReference>
<dbReference type="RefSeq" id="WP_190917034.1">
    <property type="nucleotide sequence ID" value="NZ_JACXIZ010000015.1"/>
</dbReference>
<dbReference type="Pfam" id="PF00589">
    <property type="entry name" value="Phage_integrase"/>
    <property type="match status" value="1"/>
</dbReference>
<keyword evidence="4" id="KW-0159">Chromosome partition</keyword>
<organism evidence="12 13">
    <name type="scientific">Paenibacillus sabuli</name>
    <dbReference type="NCBI Taxonomy" id="2772509"/>
    <lineage>
        <taxon>Bacteria</taxon>
        <taxon>Bacillati</taxon>
        <taxon>Bacillota</taxon>
        <taxon>Bacilli</taxon>
        <taxon>Bacillales</taxon>
        <taxon>Paenibacillaceae</taxon>
        <taxon>Paenibacillus</taxon>
    </lineage>
</organism>
<accession>A0A927GRF6</accession>
<dbReference type="EMBL" id="JACXIZ010000015">
    <property type="protein sequence ID" value="MBD2845433.1"/>
    <property type="molecule type" value="Genomic_DNA"/>
</dbReference>
<comment type="subcellular location">
    <subcellularLocation>
        <location evidence="1">Cytoplasm</location>
    </subcellularLocation>
</comment>
<evidence type="ECO:0000313" key="13">
    <source>
        <dbReference type="Proteomes" id="UP000621560"/>
    </source>
</evidence>
<evidence type="ECO:0000256" key="3">
    <source>
        <dbReference type="ARBA" id="ARBA00022618"/>
    </source>
</evidence>
<evidence type="ECO:0000256" key="6">
    <source>
        <dbReference type="ARBA" id="ARBA00023125"/>
    </source>
</evidence>
<dbReference type="PROSITE" id="PS51898">
    <property type="entry name" value="TYR_RECOMBINASE"/>
    <property type="match status" value="1"/>
</dbReference>
<keyword evidence="5" id="KW-0229">DNA integration</keyword>
<dbReference type="GO" id="GO:0006310">
    <property type="term" value="P:DNA recombination"/>
    <property type="evidence" value="ECO:0007669"/>
    <property type="project" value="UniProtKB-KW"/>
</dbReference>
<reference evidence="12" key="1">
    <citation type="submission" date="2020-09" db="EMBL/GenBank/DDBJ databases">
        <title>A novel bacterium of genus Paenibacillus, isolated from South China Sea.</title>
        <authorList>
            <person name="Huang H."/>
            <person name="Mo K."/>
            <person name="Hu Y."/>
        </authorList>
    </citation>
    <scope>NUCLEOTIDE SEQUENCE</scope>
    <source>
        <strain evidence="12">IB182496</strain>
    </source>
</reference>
<feature type="domain" description="Core-binding (CB)" evidence="11">
    <location>
        <begin position="18"/>
        <end position="113"/>
    </location>
</feature>
<dbReference type="GO" id="GO:0003677">
    <property type="term" value="F:DNA binding"/>
    <property type="evidence" value="ECO:0007669"/>
    <property type="project" value="UniProtKB-UniRule"/>
</dbReference>
<dbReference type="NCBIfam" id="NF003462">
    <property type="entry name" value="PRK05084.1"/>
    <property type="match status" value="1"/>
</dbReference>
<dbReference type="Proteomes" id="UP000621560">
    <property type="component" value="Unassembled WGS sequence"/>
</dbReference>
<evidence type="ECO:0000256" key="7">
    <source>
        <dbReference type="ARBA" id="ARBA00023172"/>
    </source>
</evidence>
<keyword evidence="2" id="KW-0963">Cytoplasm</keyword>
<dbReference type="GO" id="GO:0005737">
    <property type="term" value="C:cytoplasm"/>
    <property type="evidence" value="ECO:0007669"/>
    <property type="project" value="UniProtKB-SubCell"/>
</dbReference>
<dbReference type="GO" id="GO:0007059">
    <property type="term" value="P:chromosome segregation"/>
    <property type="evidence" value="ECO:0007669"/>
    <property type="project" value="UniProtKB-KW"/>
</dbReference>
<dbReference type="InterPro" id="IPR044068">
    <property type="entry name" value="CB"/>
</dbReference>
<evidence type="ECO:0000259" key="10">
    <source>
        <dbReference type="PROSITE" id="PS51898"/>
    </source>
</evidence>
<evidence type="ECO:0000256" key="2">
    <source>
        <dbReference type="ARBA" id="ARBA00022490"/>
    </source>
</evidence>
<dbReference type="Gene3D" id="1.10.150.130">
    <property type="match status" value="1"/>
</dbReference>
<gene>
    <name evidence="12" type="primary">xerS</name>
    <name evidence="12" type="ORF">IDH44_09545</name>
</gene>
<evidence type="ECO:0000313" key="12">
    <source>
        <dbReference type="EMBL" id="MBD2845433.1"/>
    </source>
</evidence>
<evidence type="ECO:0000256" key="1">
    <source>
        <dbReference type="ARBA" id="ARBA00004496"/>
    </source>
</evidence>
<evidence type="ECO:0000256" key="4">
    <source>
        <dbReference type="ARBA" id="ARBA00022829"/>
    </source>
</evidence>
<sequence>MDRGLRMRYMQRIERKLNGLPWYVAEFIETKKRSFAPTTLLNYCHDYLIFFDWLAGQEASGASSDEIALDTLEALTVRKAEQFLQHLEYTLGNHKLTVNRKLSSLKSLFDYLQNIAETRELKPYIQRNVMAKMDLNAVKESPETLAKSIDGKILRETEFEAFRRFVMHGFGERHAHESRIRKFHLLNRERDTAIVSLILGSGLRLSEVAGIDLEDVDLERAYVRVTRKGNKKQYVYFSKQALADLHQYLRVRDARYRPKSRERCLFVAAAIGRKGDSRRLTARAIEKRIQQYAAAYGKPSLTVHALRHSFATRYHLENNDVPKLKNQLGHASIQTTMIYTHLRDEEMRHAVDRMDW</sequence>
<dbReference type="InterPro" id="IPR050090">
    <property type="entry name" value="Tyrosine_recombinase_XerCD"/>
</dbReference>
<dbReference type="PROSITE" id="PS51900">
    <property type="entry name" value="CB"/>
    <property type="match status" value="1"/>
</dbReference>
<dbReference type="InterPro" id="IPR010998">
    <property type="entry name" value="Integrase_recombinase_N"/>
</dbReference>
<keyword evidence="7" id="KW-0233">DNA recombination</keyword>
<dbReference type="AlphaFoldDB" id="A0A927GRF6"/>
<dbReference type="GO" id="GO:0015074">
    <property type="term" value="P:DNA integration"/>
    <property type="evidence" value="ECO:0007669"/>
    <property type="project" value="UniProtKB-KW"/>
</dbReference>
<dbReference type="GO" id="GO:0051301">
    <property type="term" value="P:cell division"/>
    <property type="evidence" value="ECO:0007669"/>
    <property type="project" value="UniProtKB-KW"/>
</dbReference>
<protein>
    <submittedName>
        <fullName evidence="12">Tyrosine recombinase XerS</fullName>
    </submittedName>
</protein>
<keyword evidence="6 9" id="KW-0238">DNA-binding</keyword>
<dbReference type="PANTHER" id="PTHR30349:SF77">
    <property type="entry name" value="TYROSINE RECOMBINASE XERC"/>
    <property type="match status" value="1"/>
</dbReference>
<name>A0A927GRF6_9BACL</name>
<dbReference type="InterPro" id="IPR002104">
    <property type="entry name" value="Integrase_catalytic"/>
</dbReference>
<keyword evidence="8" id="KW-0131">Cell cycle</keyword>
<evidence type="ECO:0000256" key="5">
    <source>
        <dbReference type="ARBA" id="ARBA00022908"/>
    </source>
</evidence>
<feature type="domain" description="Tyr recombinase" evidence="10">
    <location>
        <begin position="149"/>
        <end position="352"/>
    </location>
</feature>
<dbReference type="InterPro" id="IPR011010">
    <property type="entry name" value="DNA_brk_join_enz"/>
</dbReference>
<keyword evidence="13" id="KW-1185">Reference proteome</keyword>
<keyword evidence="3" id="KW-0132">Cell division</keyword>
<dbReference type="Gene3D" id="1.10.443.10">
    <property type="entry name" value="Intergrase catalytic core"/>
    <property type="match status" value="1"/>
</dbReference>
<evidence type="ECO:0000256" key="8">
    <source>
        <dbReference type="ARBA" id="ARBA00023306"/>
    </source>
</evidence>
<comment type="caution">
    <text evidence="12">The sequence shown here is derived from an EMBL/GenBank/DDBJ whole genome shotgun (WGS) entry which is preliminary data.</text>
</comment>
<proteinExistence type="predicted"/>
<evidence type="ECO:0000259" key="11">
    <source>
        <dbReference type="PROSITE" id="PS51900"/>
    </source>
</evidence>
<dbReference type="SUPFAM" id="SSF56349">
    <property type="entry name" value="DNA breaking-rejoining enzymes"/>
    <property type="match status" value="1"/>
</dbReference>
<evidence type="ECO:0000256" key="9">
    <source>
        <dbReference type="PROSITE-ProRule" id="PRU01248"/>
    </source>
</evidence>
<dbReference type="PANTHER" id="PTHR30349">
    <property type="entry name" value="PHAGE INTEGRASE-RELATED"/>
    <property type="match status" value="1"/>
</dbReference>